<comment type="pathway">
    <text evidence="5">Cofactor biosynthesis; adenosylcobalamin biosynthesis; adenosylcobalamin from cob(II)yrinate a,c-diamide: step 6/7.</text>
</comment>
<protein>
    <recommendedName>
        <fullName evidence="16">Adenosylcobinamide kinase</fullName>
        <ecNumber evidence="8">2.7.1.156</ecNumber>
        <ecNumber evidence="9">2.7.7.62</ecNumber>
    </recommendedName>
    <alternativeName>
        <fullName evidence="17">Adenosylcobinamide-phosphate guanylyltransferase</fullName>
    </alternativeName>
</protein>
<organism evidence="18 19">
    <name type="scientific">Candidatus Alectryocaccomicrobium excrementavium</name>
    <dbReference type="NCBI Taxonomy" id="2840668"/>
    <lineage>
        <taxon>Bacteria</taxon>
        <taxon>Bacillati</taxon>
        <taxon>Bacillota</taxon>
        <taxon>Clostridia</taxon>
        <taxon>Candidatus Alectryocaccomicrobium</taxon>
    </lineage>
</organism>
<dbReference type="SUPFAM" id="SSF52540">
    <property type="entry name" value="P-loop containing nucleoside triphosphate hydrolases"/>
    <property type="match status" value="1"/>
</dbReference>
<dbReference type="GO" id="GO:0043752">
    <property type="term" value="F:adenosylcobinamide kinase activity"/>
    <property type="evidence" value="ECO:0007669"/>
    <property type="project" value="UniProtKB-EC"/>
</dbReference>
<gene>
    <name evidence="18" type="ORF">IAA84_02590</name>
</gene>
<keyword evidence="13 18" id="KW-0418">Kinase</keyword>
<evidence type="ECO:0000256" key="2">
    <source>
        <dbReference type="ARBA" id="ARBA00000711"/>
    </source>
</evidence>
<dbReference type="EC" id="2.7.1.156" evidence="8"/>
<comment type="pathway">
    <text evidence="6">Cofactor biosynthesis; adenosylcobalamin biosynthesis; adenosylcobalamin from cob(II)yrinate a,c-diamide: step 5/7.</text>
</comment>
<keyword evidence="12" id="KW-0547">Nucleotide-binding</keyword>
<evidence type="ECO:0000256" key="9">
    <source>
        <dbReference type="ARBA" id="ARBA00012523"/>
    </source>
</evidence>
<evidence type="ECO:0000256" key="5">
    <source>
        <dbReference type="ARBA" id="ARBA00004692"/>
    </source>
</evidence>
<dbReference type="GO" id="GO:0005524">
    <property type="term" value="F:ATP binding"/>
    <property type="evidence" value="ECO:0007669"/>
    <property type="project" value="UniProtKB-KW"/>
</dbReference>
<reference evidence="18" key="2">
    <citation type="journal article" date="2021" name="PeerJ">
        <title>Extensive microbial diversity within the chicken gut microbiome revealed by metagenomics and culture.</title>
        <authorList>
            <person name="Gilroy R."/>
            <person name="Ravi A."/>
            <person name="Getino M."/>
            <person name="Pursley I."/>
            <person name="Horton D.L."/>
            <person name="Alikhan N.F."/>
            <person name="Baker D."/>
            <person name="Gharbi K."/>
            <person name="Hall N."/>
            <person name="Watson M."/>
            <person name="Adriaenssens E.M."/>
            <person name="Foster-Nyarko E."/>
            <person name="Jarju S."/>
            <person name="Secka A."/>
            <person name="Antonio M."/>
            <person name="Oren A."/>
            <person name="Chaudhuri R.R."/>
            <person name="La Ragione R."/>
            <person name="Hildebrand F."/>
            <person name="Pallen M.J."/>
        </authorList>
    </citation>
    <scope>NUCLEOTIDE SEQUENCE</scope>
    <source>
        <strain evidence="18">13766</strain>
    </source>
</reference>
<accession>A0A9D1K5C5</accession>
<keyword evidence="14" id="KW-0067">ATP-binding</keyword>
<evidence type="ECO:0000313" key="19">
    <source>
        <dbReference type="Proteomes" id="UP000824140"/>
    </source>
</evidence>
<dbReference type="GO" id="GO:0008820">
    <property type="term" value="F:cobinamide phosphate guanylyltransferase activity"/>
    <property type="evidence" value="ECO:0007669"/>
    <property type="project" value="UniProtKB-EC"/>
</dbReference>
<dbReference type="InterPro" id="IPR027417">
    <property type="entry name" value="P-loop_NTPase"/>
</dbReference>
<comment type="caution">
    <text evidence="18">The sequence shown here is derived from an EMBL/GenBank/DDBJ whole genome shotgun (WGS) entry which is preliminary data.</text>
</comment>
<evidence type="ECO:0000313" key="18">
    <source>
        <dbReference type="EMBL" id="HIS91885.1"/>
    </source>
</evidence>
<dbReference type="AlphaFoldDB" id="A0A9D1K5C5"/>
<keyword evidence="15" id="KW-0342">GTP-binding</keyword>
<sequence length="172" mass="18583">MIALITGGSGCGKSVYAEQLGARLMGTARHYIATMRVCDEEAENRVRRHRAQRAGAGYATIECPLDLASARVAPGSVVLLEDVPNILANEMFEPGGDASRIQPALESWMETCAHLLIVTNDVFSDGVRYDALTMEYMRRLAELNAWIAARADSVTELVFSLPVAIKGALPCA</sequence>
<name>A0A9D1K5C5_9FIRM</name>
<dbReference type="Gene3D" id="3.40.50.300">
    <property type="entry name" value="P-loop containing nucleotide triphosphate hydrolases"/>
    <property type="match status" value="1"/>
</dbReference>
<comment type="catalytic activity">
    <reaction evidence="2">
        <text>adenosylcob(III)inamide phosphate + GTP + H(+) = adenosylcob(III)inamide-GDP + diphosphate</text>
        <dbReference type="Rhea" id="RHEA:22712"/>
        <dbReference type="ChEBI" id="CHEBI:15378"/>
        <dbReference type="ChEBI" id="CHEBI:33019"/>
        <dbReference type="ChEBI" id="CHEBI:37565"/>
        <dbReference type="ChEBI" id="CHEBI:58502"/>
        <dbReference type="ChEBI" id="CHEBI:60487"/>
        <dbReference type="EC" id="2.7.7.62"/>
    </reaction>
</comment>
<evidence type="ECO:0000256" key="8">
    <source>
        <dbReference type="ARBA" id="ARBA00012016"/>
    </source>
</evidence>
<evidence type="ECO:0000256" key="11">
    <source>
        <dbReference type="ARBA" id="ARBA00022679"/>
    </source>
</evidence>
<evidence type="ECO:0000256" key="13">
    <source>
        <dbReference type="ARBA" id="ARBA00022777"/>
    </source>
</evidence>
<evidence type="ECO:0000256" key="6">
    <source>
        <dbReference type="ARBA" id="ARBA00005159"/>
    </source>
</evidence>
<dbReference type="InterPro" id="IPR003203">
    <property type="entry name" value="CobU/CobP"/>
</dbReference>
<comment type="catalytic activity">
    <reaction evidence="3">
        <text>adenosylcob(III)inamide + GTP = adenosylcob(III)inamide phosphate + GDP + H(+)</text>
        <dbReference type="Rhea" id="RHEA:15765"/>
        <dbReference type="ChEBI" id="CHEBI:2480"/>
        <dbReference type="ChEBI" id="CHEBI:15378"/>
        <dbReference type="ChEBI" id="CHEBI:37565"/>
        <dbReference type="ChEBI" id="CHEBI:58189"/>
        <dbReference type="ChEBI" id="CHEBI:58502"/>
        <dbReference type="EC" id="2.7.1.156"/>
    </reaction>
</comment>
<dbReference type="EMBL" id="DVJN01000051">
    <property type="protein sequence ID" value="HIS91885.1"/>
    <property type="molecule type" value="Genomic_DNA"/>
</dbReference>
<evidence type="ECO:0000256" key="3">
    <source>
        <dbReference type="ARBA" id="ARBA00001522"/>
    </source>
</evidence>
<evidence type="ECO:0000256" key="4">
    <source>
        <dbReference type="ARBA" id="ARBA00003889"/>
    </source>
</evidence>
<evidence type="ECO:0000256" key="12">
    <source>
        <dbReference type="ARBA" id="ARBA00022741"/>
    </source>
</evidence>
<evidence type="ECO:0000256" key="7">
    <source>
        <dbReference type="ARBA" id="ARBA00007490"/>
    </source>
</evidence>
<evidence type="ECO:0000256" key="1">
    <source>
        <dbReference type="ARBA" id="ARBA00000312"/>
    </source>
</evidence>
<dbReference type="GO" id="GO:0005525">
    <property type="term" value="F:GTP binding"/>
    <property type="evidence" value="ECO:0007669"/>
    <property type="project" value="UniProtKB-KW"/>
</dbReference>
<proteinExistence type="inferred from homology"/>
<dbReference type="EC" id="2.7.7.62" evidence="9"/>
<dbReference type="CDD" id="cd00544">
    <property type="entry name" value="CobU"/>
    <property type="match status" value="1"/>
</dbReference>
<keyword evidence="10" id="KW-0169">Cobalamin biosynthesis</keyword>
<evidence type="ECO:0000256" key="17">
    <source>
        <dbReference type="ARBA" id="ARBA00030571"/>
    </source>
</evidence>
<dbReference type="Pfam" id="PF02283">
    <property type="entry name" value="CobU"/>
    <property type="match status" value="1"/>
</dbReference>
<evidence type="ECO:0000256" key="14">
    <source>
        <dbReference type="ARBA" id="ARBA00022840"/>
    </source>
</evidence>
<keyword evidence="18" id="KW-0548">Nucleotidyltransferase</keyword>
<dbReference type="PANTHER" id="PTHR34848:SF1">
    <property type="entry name" value="BIFUNCTIONAL ADENOSYLCOBALAMIN BIOSYNTHESIS PROTEIN COBU"/>
    <property type="match status" value="1"/>
</dbReference>
<evidence type="ECO:0000256" key="15">
    <source>
        <dbReference type="ARBA" id="ARBA00023134"/>
    </source>
</evidence>
<evidence type="ECO:0000256" key="10">
    <source>
        <dbReference type="ARBA" id="ARBA00022573"/>
    </source>
</evidence>
<reference evidence="18" key="1">
    <citation type="submission" date="2020-10" db="EMBL/GenBank/DDBJ databases">
        <authorList>
            <person name="Gilroy R."/>
        </authorList>
    </citation>
    <scope>NUCLEOTIDE SEQUENCE</scope>
    <source>
        <strain evidence="18">13766</strain>
    </source>
</reference>
<dbReference type="Proteomes" id="UP000824140">
    <property type="component" value="Unassembled WGS sequence"/>
</dbReference>
<comment type="similarity">
    <text evidence="7">Belongs to the CobU/CobP family.</text>
</comment>
<comment type="catalytic activity">
    <reaction evidence="1">
        <text>adenosylcob(III)inamide + ATP = adenosylcob(III)inamide phosphate + ADP + H(+)</text>
        <dbReference type="Rhea" id="RHEA:15769"/>
        <dbReference type="ChEBI" id="CHEBI:2480"/>
        <dbReference type="ChEBI" id="CHEBI:15378"/>
        <dbReference type="ChEBI" id="CHEBI:30616"/>
        <dbReference type="ChEBI" id="CHEBI:58502"/>
        <dbReference type="ChEBI" id="CHEBI:456216"/>
        <dbReference type="EC" id="2.7.1.156"/>
    </reaction>
</comment>
<keyword evidence="11" id="KW-0808">Transferase</keyword>
<dbReference type="PANTHER" id="PTHR34848">
    <property type="match status" value="1"/>
</dbReference>
<dbReference type="GO" id="GO:0009236">
    <property type="term" value="P:cobalamin biosynthetic process"/>
    <property type="evidence" value="ECO:0007669"/>
    <property type="project" value="UniProtKB-KW"/>
</dbReference>
<evidence type="ECO:0000256" key="16">
    <source>
        <dbReference type="ARBA" id="ARBA00029570"/>
    </source>
</evidence>
<comment type="function">
    <text evidence="4">Catalyzes ATP-dependent phosphorylation of adenosylcobinamide and addition of GMP to adenosylcobinamide phosphate.</text>
</comment>